<evidence type="ECO:0000313" key="3">
    <source>
        <dbReference type="Proteomes" id="UP000275076"/>
    </source>
</evidence>
<name>A0A3R9WQH5_9BACI</name>
<dbReference type="RefSeq" id="WP_125558530.1">
    <property type="nucleotide sequence ID" value="NZ_RBVX01000024.1"/>
</dbReference>
<feature type="transmembrane region" description="Helical" evidence="1">
    <location>
        <begin position="6"/>
        <end position="25"/>
    </location>
</feature>
<keyword evidence="1" id="KW-1133">Transmembrane helix</keyword>
<evidence type="ECO:0000256" key="1">
    <source>
        <dbReference type="SAM" id="Phobius"/>
    </source>
</evidence>
<gene>
    <name evidence="2" type="ORF">D7Z54_20555</name>
</gene>
<evidence type="ECO:0000313" key="2">
    <source>
        <dbReference type="EMBL" id="RSL31436.1"/>
    </source>
</evidence>
<protein>
    <submittedName>
        <fullName evidence="2">Uncharacterized protein</fullName>
    </submittedName>
</protein>
<keyword evidence="1" id="KW-0472">Membrane</keyword>
<keyword evidence="1" id="KW-0812">Transmembrane</keyword>
<dbReference type="Proteomes" id="UP000275076">
    <property type="component" value="Unassembled WGS sequence"/>
</dbReference>
<dbReference type="OrthoDB" id="3268939at2"/>
<reference evidence="2 3" key="1">
    <citation type="submission" date="2018-10" db="EMBL/GenBank/DDBJ databases">
        <title>Draft genome sequence of Bacillus salarius IM0101, isolated from a hypersaline soil in Inner Mongolia, China.</title>
        <authorList>
            <person name="Yamprayoonswat W."/>
            <person name="Boonvisut S."/>
            <person name="Jumpathong W."/>
            <person name="Sittihan S."/>
            <person name="Ruangsuj P."/>
            <person name="Wanthongcharoen S."/>
            <person name="Thongpramul N."/>
            <person name="Pimmason S."/>
            <person name="Yu B."/>
            <person name="Yasawong M."/>
        </authorList>
    </citation>
    <scope>NUCLEOTIDE SEQUENCE [LARGE SCALE GENOMIC DNA]</scope>
    <source>
        <strain evidence="2 3">IM0101</strain>
    </source>
</reference>
<sequence>MAHSNYLHRNVLSFAVIFVVIIMIFQAKGTNAETNTVDQSKDMEEAQELEILDVIPLNDDGRFLEVTFNKPVQTIDRFNVNIFNEESCQRHGVKKIDMRDNVNENF</sequence>
<keyword evidence="3" id="KW-1185">Reference proteome</keyword>
<proteinExistence type="predicted"/>
<accession>A0A3R9WQH5</accession>
<dbReference type="AlphaFoldDB" id="A0A3R9WQH5"/>
<comment type="caution">
    <text evidence="2">The sequence shown here is derived from an EMBL/GenBank/DDBJ whole genome shotgun (WGS) entry which is preliminary data.</text>
</comment>
<organism evidence="2 3">
    <name type="scientific">Salibacterium salarium</name>
    <dbReference type="NCBI Taxonomy" id="284579"/>
    <lineage>
        <taxon>Bacteria</taxon>
        <taxon>Bacillati</taxon>
        <taxon>Bacillota</taxon>
        <taxon>Bacilli</taxon>
        <taxon>Bacillales</taxon>
        <taxon>Bacillaceae</taxon>
    </lineage>
</organism>
<dbReference type="EMBL" id="RBVX01000024">
    <property type="protein sequence ID" value="RSL31436.1"/>
    <property type="molecule type" value="Genomic_DNA"/>
</dbReference>